<proteinExistence type="predicted"/>
<organism evidence="1 2">
    <name type="scientific">Sphingobacterium multivorum</name>
    <dbReference type="NCBI Taxonomy" id="28454"/>
    <lineage>
        <taxon>Bacteria</taxon>
        <taxon>Pseudomonadati</taxon>
        <taxon>Bacteroidota</taxon>
        <taxon>Sphingobacteriia</taxon>
        <taxon>Sphingobacteriales</taxon>
        <taxon>Sphingobacteriaceae</taxon>
        <taxon>Sphingobacterium</taxon>
    </lineage>
</organism>
<gene>
    <name evidence="1" type="ORF">I6I98_26285</name>
</gene>
<dbReference type="EMBL" id="CP068224">
    <property type="protein sequence ID" value="QQT53685.1"/>
    <property type="molecule type" value="Genomic_DNA"/>
</dbReference>
<dbReference type="Pfam" id="PF17170">
    <property type="entry name" value="DUF5128"/>
    <property type="match status" value="1"/>
</dbReference>
<name>A0ABX7CNN8_SPHMU</name>
<evidence type="ECO:0000313" key="2">
    <source>
        <dbReference type="Proteomes" id="UP000595498"/>
    </source>
</evidence>
<evidence type="ECO:0000313" key="1">
    <source>
        <dbReference type="EMBL" id="QQT53685.1"/>
    </source>
</evidence>
<sequence>MIHIFNNQSKISIFFTCTVLIFSLYSCNEKRKSEIIDNYSEIVIDNSNIPDTLDISNLIDYIKILKLTDPSDKPISRIDQLYASDNTYIAIDAINTKRVNSYSADGSYLKTLMEVGSDKKQSLNVTDCYQNEKNEVIIYDYAQMMLTVFNPDLSVKKVIQGKNLFHYNHIASIPGTEEYVGYASYNLDNAYLQGDEKNPSNLDVLNSKLDLTKKILTYPSKFEGVTLITASKSFFPYKDSLRFFRTYDPYIYNISKNQIERRYKVLYSKGNFPSDFLESIVANHLKEFKETGSRSYPLQVIYQYCSGYTCPENWLESDSVICLSSINFLDRSTSITNTVVLNQAKKRTVLNAGTFVAKNDFKLSFPQFKAYDKYNNEFLASCTGNQLKKRLYKGSSLINLQDIVDDSFYLIKVKFKPKQ</sequence>
<reference evidence="1 2" key="1">
    <citation type="submission" date="2021-01" db="EMBL/GenBank/DDBJ databases">
        <title>FDA dAtabase for Regulatory Grade micrObial Sequences (FDA-ARGOS): Supporting development and validation of Infectious Disease Dx tests.</title>
        <authorList>
            <person name="Sproer C."/>
            <person name="Gronow S."/>
            <person name="Severitt S."/>
            <person name="Schroder I."/>
            <person name="Tallon L."/>
            <person name="Sadzewicz L."/>
            <person name="Zhao X."/>
            <person name="Boylan J."/>
            <person name="Ott S."/>
            <person name="Bowen H."/>
            <person name="Vavikolanu K."/>
            <person name="Mehta A."/>
            <person name="Aluvathingal J."/>
            <person name="Nadendla S."/>
            <person name="Lowell S."/>
            <person name="Myers T."/>
            <person name="Yan Y."/>
            <person name="Sichtig H."/>
        </authorList>
    </citation>
    <scope>NUCLEOTIDE SEQUENCE [LARGE SCALE GENOMIC DNA]</scope>
    <source>
        <strain evidence="1 2">FDAARGOS_1141</strain>
    </source>
</reference>
<accession>A0ABX7CNN8</accession>
<keyword evidence="2" id="KW-1185">Reference proteome</keyword>
<protein>
    <submittedName>
        <fullName evidence="1">6-bladed beta-propeller</fullName>
    </submittedName>
</protein>
<dbReference type="Proteomes" id="UP000595498">
    <property type="component" value="Chromosome"/>
</dbReference>